<dbReference type="RefSeq" id="WP_128501969.1">
    <property type="nucleotide sequence ID" value="NZ_CP035107.1"/>
</dbReference>
<dbReference type="OrthoDB" id="1449585at2"/>
<protein>
    <recommendedName>
        <fullName evidence="4">Lipoprotein</fullName>
    </recommendedName>
</protein>
<dbReference type="EMBL" id="CP035107">
    <property type="protein sequence ID" value="QAR31552.1"/>
    <property type="molecule type" value="Genomic_DNA"/>
</dbReference>
<evidence type="ECO:0000256" key="1">
    <source>
        <dbReference type="SAM" id="SignalP"/>
    </source>
</evidence>
<dbReference type="AlphaFoldDB" id="A0A410JTM9"/>
<feature type="signal peptide" evidence="1">
    <location>
        <begin position="1"/>
        <end position="28"/>
    </location>
</feature>
<accession>A0A410JTM9</accession>
<evidence type="ECO:0008006" key="4">
    <source>
        <dbReference type="Google" id="ProtNLM"/>
    </source>
</evidence>
<evidence type="ECO:0000313" key="2">
    <source>
        <dbReference type="EMBL" id="QAR31552.1"/>
    </source>
</evidence>
<sequence length="131" mass="15294">MKKNKFPHILGALFFAILLISCKNTVNSQDINMPLVINPEYSIYDMRGERGYEVSFTLKQKSPRPIAIVLNKIKQNLSSNDYQGKSYHFNVITQTKIKDYKIEVYNSTPNGLIYKDKDTYYLQPIFFNLKN</sequence>
<keyword evidence="1" id="KW-0732">Signal</keyword>
<gene>
    <name evidence="2" type="ORF">EQP59_09475</name>
</gene>
<evidence type="ECO:0000313" key="3">
    <source>
        <dbReference type="Proteomes" id="UP000287701"/>
    </source>
</evidence>
<name>A0A410JTM9_ORNRH</name>
<feature type="chain" id="PRO_5019083062" description="Lipoprotein" evidence="1">
    <location>
        <begin position="29"/>
        <end position="131"/>
    </location>
</feature>
<dbReference type="PROSITE" id="PS51257">
    <property type="entry name" value="PROKAR_LIPOPROTEIN"/>
    <property type="match status" value="1"/>
</dbReference>
<reference evidence="2 3" key="1">
    <citation type="submission" date="2019-01" db="EMBL/GenBank/DDBJ databases">
        <title>Whole Genome of Ornithobacterium rhinotracheale FARPER-174b.</title>
        <authorList>
            <person name="Tataje-Lavanda L.A."/>
            <person name="Montalvan A."/>
            <person name="Montesinos R."/>
            <person name="Zimic M."/>
            <person name="Fernandez-Sanchez M."/>
            <person name="Fernandez-Diaz M."/>
        </authorList>
    </citation>
    <scope>NUCLEOTIDE SEQUENCE [LARGE SCALE GENOMIC DNA]</scope>
    <source>
        <strain evidence="2 3">FARPER-174b</strain>
    </source>
</reference>
<dbReference type="Proteomes" id="UP000287701">
    <property type="component" value="Chromosome"/>
</dbReference>
<organism evidence="2 3">
    <name type="scientific">Ornithobacterium rhinotracheale</name>
    <dbReference type="NCBI Taxonomy" id="28251"/>
    <lineage>
        <taxon>Bacteria</taxon>
        <taxon>Pseudomonadati</taxon>
        <taxon>Bacteroidota</taxon>
        <taxon>Flavobacteriia</taxon>
        <taxon>Flavobacteriales</taxon>
        <taxon>Weeksellaceae</taxon>
        <taxon>Ornithobacterium</taxon>
    </lineage>
</organism>
<proteinExistence type="predicted"/>